<dbReference type="Gene3D" id="3.40.970.10">
    <property type="entry name" value="Ribonuclease H1, N-terminal domain"/>
    <property type="match status" value="1"/>
</dbReference>
<organism evidence="3 4">
    <name type="scientific">Saccharomycopsis crataegensis</name>
    <dbReference type="NCBI Taxonomy" id="43959"/>
    <lineage>
        <taxon>Eukaryota</taxon>
        <taxon>Fungi</taxon>
        <taxon>Dikarya</taxon>
        <taxon>Ascomycota</taxon>
        <taxon>Saccharomycotina</taxon>
        <taxon>Saccharomycetes</taxon>
        <taxon>Saccharomycopsidaceae</taxon>
        <taxon>Saccharomycopsis</taxon>
    </lineage>
</organism>
<feature type="region of interest" description="Disordered" evidence="1">
    <location>
        <begin position="45"/>
        <end position="69"/>
    </location>
</feature>
<sequence>MPHTNKGGYSNSKYDAYAAANSRNNGVYPSSGHVQEVVKGYSNADMKGFNDRGEARGYVNSGGSSGNQK</sequence>
<dbReference type="InterPro" id="IPR037056">
    <property type="entry name" value="RNase_H1_N_sf"/>
</dbReference>
<dbReference type="Proteomes" id="UP001360560">
    <property type="component" value="Unassembled WGS sequence"/>
</dbReference>
<evidence type="ECO:0000256" key="1">
    <source>
        <dbReference type="SAM" id="MobiDB-lite"/>
    </source>
</evidence>
<reference evidence="3 4" key="1">
    <citation type="journal article" date="2023" name="Elife">
        <title>Identification of key yeast species and microbe-microbe interactions impacting larval growth of Drosophila in the wild.</title>
        <authorList>
            <person name="Mure A."/>
            <person name="Sugiura Y."/>
            <person name="Maeda R."/>
            <person name="Honda K."/>
            <person name="Sakurai N."/>
            <person name="Takahashi Y."/>
            <person name="Watada M."/>
            <person name="Katoh T."/>
            <person name="Gotoh A."/>
            <person name="Gotoh Y."/>
            <person name="Taniguchi I."/>
            <person name="Nakamura K."/>
            <person name="Hayashi T."/>
            <person name="Katayama T."/>
            <person name="Uemura T."/>
            <person name="Hattori Y."/>
        </authorList>
    </citation>
    <scope>NUCLEOTIDE SEQUENCE [LARGE SCALE GENOMIC DNA]</scope>
    <source>
        <strain evidence="3 4">SC-9</strain>
    </source>
</reference>
<protein>
    <recommendedName>
        <fullName evidence="2">Ribonuclease H1 N-terminal domain-containing protein</fullName>
    </recommendedName>
</protein>
<evidence type="ECO:0000313" key="3">
    <source>
        <dbReference type="EMBL" id="GMM38091.1"/>
    </source>
</evidence>
<name>A0AAV5QU92_9ASCO</name>
<dbReference type="AlphaFoldDB" id="A0AAV5QU92"/>
<dbReference type="InterPro" id="IPR011320">
    <property type="entry name" value="RNase_H1_N"/>
</dbReference>
<dbReference type="InterPro" id="IPR009027">
    <property type="entry name" value="Ribosomal_bL9/RNase_H1_N"/>
</dbReference>
<dbReference type="Pfam" id="PF01693">
    <property type="entry name" value="Cauli_VI"/>
    <property type="match status" value="1"/>
</dbReference>
<accession>A0AAV5QU92</accession>
<evidence type="ECO:0000259" key="2">
    <source>
        <dbReference type="Pfam" id="PF01693"/>
    </source>
</evidence>
<dbReference type="RefSeq" id="XP_064855087.1">
    <property type="nucleotide sequence ID" value="XM_064999015.1"/>
</dbReference>
<comment type="caution">
    <text evidence="3">The sequence shown here is derived from an EMBL/GenBank/DDBJ whole genome shotgun (WGS) entry which is preliminary data.</text>
</comment>
<dbReference type="EMBL" id="BTFZ01000013">
    <property type="protein sequence ID" value="GMM38091.1"/>
    <property type="molecule type" value="Genomic_DNA"/>
</dbReference>
<dbReference type="GeneID" id="90076066"/>
<gene>
    <name evidence="3" type="ORF">DASC09_054160</name>
</gene>
<proteinExistence type="predicted"/>
<feature type="domain" description="Ribonuclease H1 N-terminal" evidence="2">
    <location>
        <begin position="16"/>
        <end position="57"/>
    </location>
</feature>
<keyword evidence="4" id="KW-1185">Reference proteome</keyword>
<evidence type="ECO:0000313" key="4">
    <source>
        <dbReference type="Proteomes" id="UP001360560"/>
    </source>
</evidence>
<dbReference type="SUPFAM" id="SSF55658">
    <property type="entry name" value="L9 N-domain-like"/>
    <property type="match status" value="1"/>
</dbReference>